<comment type="caution">
    <text evidence="1">The sequence shown here is derived from an EMBL/GenBank/DDBJ whole genome shotgun (WGS) entry which is preliminary data.</text>
</comment>
<proteinExistence type="predicted"/>
<gene>
    <name evidence="1" type="ORF">MtrunA17_Chr7g0273461</name>
</gene>
<dbReference type="AlphaFoldDB" id="A0A396H9X7"/>
<evidence type="ECO:0000313" key="1">
    <source>
        <dbReference type="EMBL" id="RHN49341.1"/>
    </source>
</evidence>
<dbReference type="Proteomes" id="UP000265566">
    <property type="component" value="Chromosome 7"/>
</dbReference>
<protein>
    <submittedName>
        <fullName evidence="1">Uncharacterized protein</fullName>
    </submittedName>
</protein>
<accession>A0A396H9X7</accession>
<organism evidence="1 2">
    <name type="scientific">Medicago truncatula</name>
    <name type="common">Barrel medic</name>
    <name type="synonym">Medicago tribuloides</name>
    <dbReference type="NCBI Taxonomy" id="3880"/>
    <lineage>
        <taxon>Eukaryota</taxon>
        <taxon>Viridiplantae</taxon>
        <taxon>Streptophyta</taxon>
        <taxon>Embryophyta</taxon>
        <taxon>Tracheophyta</taxon>
        <taxon>Spermatophyta</taxon>
        <taxon>Magnoliopsida</taxon>
        <taxon>eudicotyledons</taxon>
        <taxon>Gunneridae</taxon>
        <taxon>Pentapetalae</taxon>
        <taxon>rosids</taxon>
        <taxon>fabids</taxon>
        <taxon>Fabales</taxon>
        <taxon>Fabaceae</taxon>
        <taxon>Papilionoideae</taxon>
        <taxon>50 kb inversion clade</taxon>
        <taxon>NPAAA clade</taxon>
        <taxon>Hologalegina</taxon>
        <taxon>IRL clade</taxon>
        <taxon>Trifolieae</taxon>
        <taxon>Medicago</taxon>
    </lineage>
</organism>
<reference evidence="2" key="1">
    <citation type="journal article" date="2018" name="Nat. Plants">
        <title>Whole-genome landscape of Medicago truncatula symbiotic genes.</title>
        <authorList>
            <person name="Pecrix Y."/>
            <person name="Staton S.E."/>
            <person name="Sallet E."/>
            <person name="Lelandais-Briere C."/>
            <person name="Moreau S."/>
            <person name="Carrere S."/>
            <person name="Blein T."/>
            <person name="Jardinaud M.F."/>
            <person name="Latrasse D."/>
            <person name="Zouine M."/>
            <person name="Zahm M."/>
            <person name="Kreplak J."/>
            <person name="Mayjonade B."/>
            <person name="Satge C."/>
            <person name="Perez M."/>
            <person name="Cauet S."/>
            <person name="Marande W."/>
            <person name="Chantry-Darmon C."/>
            <person name="Lopez-Roques C."/>
            <person name="Bouchez O."/>
            <person name="Berard A."/>
            <person name="Debelle F."/>
            <person name="Munos S."/>
            <person name="Bendahmane A."/>
            <person name="Berges H."/>
            <person name="Niebel A."/>
            <person name="Buitink J."/>
            <person name="Frugier F."/>
            <person name="Benhamed M."/>
            <person name="Crespi M."/>
            <person name="Gouzy J."/>
            <person name="Gamas P."/>
        </authorList>
    </citation>
    <scope>NUCLEOTIDE SEQUENCE [LARGE SCALE GENOMIC DNA]</scope>
    <source>
        <strain evidence="2">cv. Jemalong A17</strain>
    </source>
</reference>
<dbReference type="EMBL" id="PSQE01000007">
    <property type="protein sequence ID" value="RHN49341.1"/>
    <property type="molecule type" value="Genomic_DNA"/>
</dbReference>
<sequence length="45" mass="5175">MEKSVYGSTISIFIFRGTYLINLNKLNKFWSFSTCTLLNHGCTPK</sequence>
<name>A0A396H9X7_MEDTR</name>
<dbReference type="Gramene" id="rna44159">
    <property type="protein sequence ID" value="RHN49341.1"/>
    <property type="gene ID" value="gene44159"/>
</dbReference>
<evidence type="ECO:0000313" key="2">
    <source>
        <dbReference type="Proteomes" id="UP000265566"/>
    </source>
</evidence>